<protein>
    <submittedName>
        <fullName evidence="2">Uncharacterized protein</fullName>
    </submittedName>
</protein>
<reference evidence="2" key="3">
    <citation type="submission" date="2023-05" db="EMBL/GenBank/DDBJ databases">
        <authorList>
            <person name="Smith C.H."/>
        </authorList>
    </citation>
    <scope>NUCLEOTIDE SEQUENCE</scope>
    <source>
        <strain evidence="2">CHS0354</strain>
        <tissue evidence="2">Mantle</tissue>
    </source>
</reference>
<name>A0AAE0S5V8_9BIVA</name>
<evidence type="ECO:0000313" key="2">
    <source>
        <dbReference type="EMBL" id="KAK3585490.1"/>
    </source>
</evidence>
<organism evidence="2 3">
    <name type="scientific">Potamilus streckersoni</name>
    <dbReference type="NCBI Taxonomy" id="2493646"/>
    <lineage>
        <taxon>Eukaryota</taxon>
        <taxon>Metazoa</taxon>
        <taxon>Spiralia</taxon>
        <taxon>Lophotrochozoa</taxon>
        <taxon>Mollusca</taxon>
        <taxon>Bivalvia</taxon>
        <taxon>Autobranchia</taxon>
        <taxon>Heteroconchia</taxon>
        <taxon>Palaeoheterodonta</taxon>
        <taxon>Unionida</taxon>
        <taxon>Unionoidea</taxon>
        <taxon>Unionidae</taxon>
        <taxon>Ambleminae</taxon>
        <taxon>Lampsilini</taxon>
        <taxon>Potamilus</taxon>
    </lineage>
</organism>
<gene>
    <name evidence="2" type="ORF">CHS0354_003338</name>
</gene>
<comment type="caution">
    <text evidence="2">The sequence shown here is derived from an EMBL/GenBank/DDBJ whole genome shotgun (WGS) entry which is preliminary data.</text>
</comment>
<dbReference type="AlphaFoldDB" id="A0AAE0S5V8"/>
<reference evidence="2" key="1">
    <citation type="journal article" date="2021" name="Genome Biol. Evol.">
        <title>A High-Quality Reference Genome for a Parasitic Bivalve with Doubly Uniparental Inheritance (Bivalvia: Unionida).</title>
        <authorList>
            <person name="Smith C.H."/>
        </authorList>
    </citation>
    <scope>NUCLEOTIDE SEQUENCE</scope>
    <source>
        <strain evidence="2">CHS0354</strain>
    </source>
</reference>
<feature type="region of interest" description="Disordered" evidence="1">
    <location>
        <begin position="1"/>
        <end position="71"/>
    </location>
</feature>
<keyword evidence="3" id="KW-1185">Reference proteome</keyword>
<evidence type="ECO:0000313" key="3">
    <source>
        <dbReference type="Proteomes" id="UP001195483"/>
    </source>
</evidence>
<feature type="compositionally biased region" description="Basic and acidic residues" evidence="1">
    <location>
        <begin position="34"/>
        <end position="49"/>
    </location>
</feature>
<sequence length="99" mass="10889">MGGKGSKYRKENSKTISARKKQKGNSSTHVWHWNGERIGKTAAHDDTARPETTSGHQQTRDLASRTSLAQHKGGLTVKFSPSLLMDSLIRILANCDSLN</sequence>
<accession>A0AAE0S5V8</accession>
<evidence type="ECO:0000256" key="1">
    <source>
        <dbReference type="SAM" id="MobiDB-lite"/>
    </source>
</evidence>
<dbReference type="Proteomes" id="UP001195483">
    <property type="component" value="Unassembled WGS sequence"/>
</dbReference>
<reference evidence="2" key="2">
    <citation type="journal article" date="2021" name="Genome Biol. Evol.">
        <title>Developing a high-quality reference genome for a parasitic bivalve with doubly uniparental inheritance (Bivalvia: Unionida).</title>
        <authorList>
            <person name="Smith C.H."/>
        </authorList>
    </citation>
    <scope>NUCLEOTIDE SEQUENCE</scope>
    <source>
        <strain evidence="2">CHS0354</strain>
        <tissue evidence="2">Mantle</tissue>
    </source>
</reference>
<dbReference type="EMBL" id="JAEAOA010000270">
    <property type="protein sequence ID" value="KAK3585490.1"/>
    <property type="molecule type" value="Genomic_DNA"/>
</dbReference>
<proteinExistence type="predicted"/>